<organism evidence="1 2">
    <name type="scientific">Ancylostoma ceylanicum</name>
    <dbReference type="NCBI Taxonomy" id="53326"/>
    <lineage>
        <taxon>Eukaryota</taxon>
        <taxon>Metazoa</taxon>
        <taxon>Ecdysozoa</taxon>
        <taxon>Nematoda</taxon>
        <taxon>Chromadorea</taxon>
        <taxon>Rhabditida</taxon>
        <taxon>Rhabditina</taxon>
        <taxon>Rhabditomorpha</taxon>
        <taxon>Strongyloidea</taxon>
        <taxon>Ancylostomatidae</taxon>
        <taxon>Ancylostomatinae</taxon>
        <taxon>Ancylostoma</taxon>
    </lineage>
</organism>
<proteinExistence type="predicted"/>
<dbReference type="EMBL" id="JARK01001475">
    <property type="protein sequence ID" value="EYB97661.1"/>
    <property type="molecule type" value="Genomic_DNA"/>
</dbReference>
<keyword evidence="2" id="KW-1185">Reference proteome</keyword>
<evidence type="ECO:0000313" key="2">
    <source>
        <dbReference type="Proteomes" id="UP000024635"/>
    </source>
</evidence>
<dbReference type="OrthoDB" id="5831138at2759"/>
<protein>
    <submittedName>
        <fullName evidence="1">Uncharacterized protein</fullName>
    </submittedName>
</protein>
<gene>
    <name evidence="1" type="primary">Acey_s0139.g2149</name>
    <name evidence="1" type="ORF">Y032_0139g2149</name>
</gene>
<accession>A0A016T4V7</accession>
<reference evidence="2" key="1">
    <citation type="journal article" date="2015" name="Nat. Genet.">
        <title>The genome and transcriptome of the zoonotic hookworm Ancylostoma ceylanicum identify infection-specific gene families.</title>
        <authorList>
            <person name="Schwarz E.M."/>
            <person name="Hu Y."/>
            <person name="Antoshechkin I."/>
            <person name="Miller M.M."/>
            <person name="Sternberg P.W."/>
            <person name="Aroian R.V."/>
        </authorList>
    </citation>
    <scope>NUCLEOTIDE SEQUENCE</scope>
    <source>
        <strain evidence="2">HY135</strain>
    </source>
</reference>
<comment type="caution">
    <text evidence="1">The sequence shown here is derived from an EMBL/GenBank/DDBJ whole genome shotgun (WGS) entry which is preliminary data.</text>
</comment>
<dbReference type="AlphaFoldDB" id="A0A016T4V7"/>
<dbReference type="Proteomes" id="UP000024635">
    <property type="component" value="Unassembled WGS sequence"/>
</dbReference>
<name>A0A016T4V7_9BILA</name>
<sequence>MIKTQKLSVPHITSMPANEFEIRPIVSCVGAPTDRISWFLNKIVSQLLLMIPSHLTNTRQFPTRLHNTDLSQNCVIESFDVSSLNTNVSTNDALQALHEMLGSLERQMETYG</sequence>
<evidence type="ECO:0000313" key="1">
    <source>
        <dbReference type="EMBL" id="EYB97661.1"/>
    </source>
</evidence>